<protein>
    <submittedName>
        <fullName evidence="7">Cytosol aminopeptidase</fullName>
        <ecNumber evidence="7">3.4.11.1</ecNumber>
    </submittedName>
</protein>
<organism evidence="7 8">
    <name type="scientific">Microscilla marina ATCC 23134</name>
    <dbReference type="NCBI Taxonomy" id="313606"/>
    <lineage>
        <taxon>Bacteria</taxon>
        <taxon>Pseudomonadati</taxon>
        <taxon>Bacteroidota</taxon>
        <taxon>Cytophagia</taxon>
        <taxon>Cytophagales</taxon>
        <taxon>Microscillaceae</taxon>
        <taxon>Microscilla</taxon>
    </lineage>
</organism>
<dbReference type="AlphaFoldDB" id="A1ZN42"/>
<dbReference type="PROSITE" id="PS00631">
    <property type="entry name" value="CYTOSOL_AP"/>
    <property type="match status" value="1"/>
</dbReference>
<dbReference type="PRINTS" id="PR00481">
    <property type="entry name" value="LAMNOPPTDASE"/>
</dbReference>
<evidence type="ECO:0000256" key="4">
    <source>
        <dbReference type="ARBA" id="ARBA00022801"/>
    </source>
</evidence>
<dbReference type="Proteomes" id="UP000004095">
    <property type="component" value="Unassembled WGS sequence"/>
</dbReference>
<dbReference type="GO" id="GO:0030145">
    <property type="term" value="F:manganese ion binding"/>
    <property type="evidence" value="ECO:0007669"/>
    <property type="project" value="InterPro"/>
</dbReference>
<evidence type="ECO:0000256" key="5">
    <source>
        <dbReference type="ARBA" id="ARBA00023211"/>
    </source>
</evidence>
<gene>
    <name evidence="7" type="ORF">M23134_03484</name>
</gene>
<dbReference type="InterPro" id="IPR043472">
    <property type="entry name" value="Macro_dom-like"/>
</dbReference>
<keyword evidence="8" id="KW-1185">Reference proteome</keyword>
<keyword evidence="2 7" id="KW-0031">Aminopeptidase</keyword>
<dbReference type="EC" id="3.4.11.1" evidence="7"/>
<dbReference type="InterPro" id="IPR011356">
    <property type="entry name" value="Leucine_aapep/pepB"/>
</dbReference>
<dbReference type="eggNOG" id="COG0260">
    <property type="taxonomic scope" value="Bacteria"/>
</dbReference>
<dbReference type="GO" id="GO:0006508">
    <property type="term" value="P:proteolysis"/>
    <property type="evidence" value="ECO:0007669"/>
    <property type="project" value="UniProtKB-KW"/>
</dbReference>
<dbReference type="RefSeq" id="WP_002698413.1">
    <property type="nucleotide sequence ID" value="NZ_AAWS01000017.1"/>
</dbReference>
<keyword evidence="4 7" id="KW-0378">Hydrolase</keyword>
<comment type="similarity">
    <text evidence="1">Belongs to the peptidase M17 family.</text>
</comment>
<keyword evidence="3" id="KW-0645">Protease</keyword>
<dbReference type="Gene3D" id="3.40.630.10">
    <property type="entry name" value="Zn peptidases"/>
    <property type="match status" value="1"/>
</dbReference>
<sequence>MQVNLLYRSDINASQNLVVIVQDLQQAQSYCTSEQVWQYLQKQVKDEKKEQVKLIHLNQFTHHTFVLYSPPQNKAAYYLKESYRKKGHEIASILASEDLSDLQITNAVTSDIASEAVLDVAEGVLLSTYEFLKYKSDPRKLHPLVQLTLSGQGLTEAKITALNNTVHGTFAARNLVNEPFVYLTAPQLSEEIKKLGKEAGFEVEVFDKAQIQAHNMEGLLTVNKGSLDPPTFNILTHKPDNAINEHPYILVGKGVVYDTGGLSLKPTGNSMDFMKSDMGGAAAVVGSLYALAKNNAPVYVIGLIPATDNRPGQNAIAPGDVITYSNGKSVEIMNTDAEGRLILADALIYAARFKPQLVLDFATLTGSAVRALGNHAMVMVGTANRDIKSQLLHSSEQTYERMVELPLWEEYGEPLESDIADINNLGISEAQAIIAGKFLEHFVDNYPWIHLDIAGTAYLHKPQTYKGKNGTGSGVRLMYHFLTNLVK</sequence>
<evidence type="ECO:0000259" key="6">
    <source>
        <dbReference type="PROSITE" id="PS00631"/>
    </source>
</evidence>
<dbReference type="SUPFAM" id="SSF52949">
    <property type="entry name" value="Macro domain-like"/>
    <property type="match status" value="1"/>
</dbReference>
<evidence type="ECO:0000256" key="1">
    <source>
        <dbReference type="ARBA" id="ARBA00009528"/>
    </source>
</evidence>
<dbReference type="OrthoDB" id="9809354at2"/>
<keyword evidence="5" id="KW-0464">Manganese</keyword>
<dbReference type="Gene3D" id="3.40.220.10">
    <property type="entry name" value="Leucine Aminopeptidase, subunit E, domain 1"/>
    <property type="match status" value="1"/>
</dbReference>
<dbReference type="PANTHER" id="PTHR11963:SF23">
    <property type="entry name" value="CYTOSOL AMINOPEPTIDASE"/>
    <property type="match status" value="1"/>
</dbReference>
<evidence type="ECO:0000256" key="3">
    <source>
        <dbReference type="ARBA" id="ARBA00022670"/>
    </source>
</evidence>
<proteinExistence type="inferred from homology"/>
<comment type="caution">
    <text evidence="7">The sequence shown here is derived from an EMBL/GenBank/DDBJ whole genome shotgun (WGS) entry which is preliminary data.</text>
</comment>
<dbReference type="GO" id="GO:0005737">
    <property type="term" value="C:cytoplasm"/>
    <property type="evidence" value="ECO:0007669"/>
    <property type="project" value="InterPro"/>
</dbReference>
<dbReference type="CDD" id="cd00433">
    <property type="entry name" value="Peptidase_M17"/>
    <property type="match status" value="1"/>
</dbReference>
<dbReference type="EMBL" id="AAWS01000017">
    <property type="protein sequence ID" value="EAY28223.1"/>
    <property type="molecule type" value="Genomic_DNA"/>
</dbReference>
<evidence type="ECO:0000313" key="8">
    <source>
        <dbReference type="Proteomes" id="UP000004095"/>
    </source>
</evidence>
<accession>A1ZN42</accession>
<evidence type="ECO:0000313" key="7">
    <source>
        <dbReference type="EMBL" id="EAY28223.1"/>
    </source>
</evidence>
<dbReference type="GO" id="GO:0070006">
    <property type="term" value="F:metalloaminopeptidase activity"/>
    <property type="evidence" value="ECO:0007669"/>
    <property type="project" value="InterPro"/>
</dbReference>
<dbReference type="SUPFAM" id="SSF53187">
    <property type="entry name" value="Zn-dependent exopeptidases"/>
    <property type="match status" value="1"/>
</dbReference>
<reference evidence="7 8" key="1">
    <citation type="submission" date="2007-01" db="EMBL/GenBank/DDBJ databases">
        <authorList>
            <person name="Haygood M."/>
            <person name="Podell S."/>
            <person name="Anderson C."/>
            <person name="Hopkinson B."/>
            <person name="Roe K."/>
            <person name="Barbeau K."/>
            <person name="Gaasterland T."/>
            <person name="Ferriera S."/>
            <person name="Johnson J."/>
            <person name="Kravitz S."/>
            <person name="Beeson K."/>
            <person name="Sutton G."/>
            <person name="Rogers Y.-H."/>
            <person name="Friedman R."/>
            <person name="Frazier M."/>
            <person name="Venter J.C."/>
        </authorList>
    </citation>
    <scope>NUCLEOTIDE SEQUENCE [LARGE SCALE GENOMIC DNA]</scope>
    <source>
        <strain evidence="7 8">ATCC 23134</strain>
    </source>
</reference>
<feature type="domain" description="Cytosol aminopeptidase" evidence="6">
    <location>
        <begin position="334"/>
        <end position="341"/>
    </location>
</feature>
<evidence type="ECO:0000256" key="2">
    <source>
        <dbReference type="ARBA" id="ARBA00022438"/>
    </source>
</evidence>
<name>A1ZN42_MICM2</name>
<dbReference type="PANTHER" id="PTHR11963">
    <property type="entry name" value="LEUCINE AMINOPEPTIDASE-RELATED"/>
    <property type="match status" value="1"/>
</dbReference>
<dbReference type="InterPro" id="IPR000819">
    <property type="entry name" value="Peptidase_M17_C"/>
</dbReference>
<dbReference type="Pfam" id="PF00883">
    <property type="entry name" value="Peptidase_M17"/>
    <property type="match status" value="1"/>
</dbReference>